<dbReference type="PIRSF" id="PIRSF006157">
    <property type="entry name" value="Doxgns_DODA"/>
    <property type="match status" value="1"/>
</dbReference>
<dbReference type="InterPro" id="IPR014436">
    <property type="entry name" value="Extradiol_dOase_DODA"/>
</dbReference>
<evidence type="ECO:0000256" key="3">
    <source>
        <dbReference type="ARBA" id="ARBA00022723"/>
    </source>
</evidence>
<dbReference type="GO" id="GO:0050297">
    <property type="term" value="F:stizolobate synthase activity"/>
    <property type="evidence" value="ECO:0007669"/>
    <property type="project" value="UniProtKB-EC"/>
</dbReference>
<comment type="caution">
    <text evidence="7">The sequence shown here is derived from an EMBL/GenBank/DDBJ whole genome shotgun (WGS) entry which is preliminary data.</text>
</comment>
<dbReference type="Pfam" id="PF02900">
    <property type="entry name" value="LigB"/>
    <property type="match status" value="1"/>
</dbReference>
<organism evidence="7 8">
    <name type="scientific">Pseudoxanthomonas winnipegensis</name>
    <dbReference type="NCBI Taxonomy" id="2480810"/>
    <lineage>
        <taxon>Bacteria</taxon>
        <taxon>Pseudomonadati</taxon>
        <taxon>Pseudomonadota</taxon>
        <taxon>Gammaproteobacteria</taxon>
        <taxon>Lysobacterales</taxon>
        <taxon>Lysobacteraceae</taxon>
        <taxon>Pseudoxanthomonas</taxon>
    </lineage>
</organism>
<comment type="cofactor">
    <cofactor evidence="1">
        <name>Zn(2+)</name>
        <dbReference type="ChEBI" id="CHEBI:29105"/>
    </cofactor>
</comment>
<keyword evidence="4" id="KW-0862">Zinc</keyword>
<evidence type="ECO:0000313" key="7">
    <source>
        <dbReference type="EMBL" id="TAA31414.1"/>
    </source>
</evidence>
<accession>A0A4Q8LLI9</accession>
<comment type="similarity">
    <text evidence="2">Belongs to the DODA-type extradiol aromatic ring-opening dioxygenase family.</text>
</comment>
<dbReference type="NCBIfam" id="NF007914">
    <property type="entry name" value="PRK10628.1"/>
    <property type="match status" value="1"/>
</dbReference>
<dbReference type="Proteomes" id="UP000291286">
    <property type="component" value="Unassembled WGS sequence"/>
</dbReference>
<reference evidence="7 8" key="1">
    <citation type="submission" date="2019-02" db="EMBL/GenBank/DDBJ databases">
        <title>WGS of Pseudoxanthomonas species novum from clinical isolates.</title>
        <authorList>
            <person name="Bernier A.-M."/>
            <person name="Bernard K."/>
            <person name="Vachon A."/>
        </authorList>
    </citation>
    <scope>NUCLEOTIDE SEQUENCE [LARGE SCALE GENOMIC DNA]</scope>
    <source>
        <strain evidence="7 8">NML171202</strain>
    </source>
</reference>
<dbReference type="PANTHER" id="PTHR30096:SF0">
    <property type="entry name" value="4,5-DOPA DIOXYGENASE EXTRADIOL-LIKE PROTEIN"/>
    <property type="match status" value="1"/>
</dbReference>
<name>A0A4Q8LLI9_9GAMM</name>
<sequence>MSQAPRMPMVFFGHGSPMNALEDSALTRVWRDMGRTLPRPKAILCVSAHWLTRGTAVTSTEAPRTIHDFGAFPQALFDVRYPAPGSPSLAARVADLLAPRQVFADQGQWGLDHGTWSVLVHAYPEASVPVVQLSMDAGIDPAERYAIGQRLAPLREEGVLIVGTGNVVHNLPRMNWSSADAPAYPWAQRFHDYIGDAVRQDRPQAVIDFASQGEDARLSAPTPDHFWPLLYVLGARAAGEPVRMENDFIQHASLGMTSMVFGG</sequence>
<dbReference type="GO" id="GO:0008270">
    <property type="term" value="F:zinc ion binding"/>
    <property type="evidence" value="ECO:0007669"/>
    <property type="project" value="InterPro"/>
</dbReference>
<evidence type="ECO:0000256" key="5">
    <source>
        <dbReference type="ARBA" id="ARBA00023002"/>
    </source>
</evidence>
<dbReference type="Gene3D" id="3.40.830.10">
    <property type="entry name" value="LigB-like"/>
    <property type="match status" value="1"/>
</dbReference>
<evidence type="ECO:0000256" key="4">
    <source>
        <dbReference type="ARBA" id="ARBA00022833"/>
    </source>
</evidence>
<evidence type="ECO:0000313" key="8">
    <source>
        <dbReference type="Proteomes" id="UP000291286"/>
    </source>
</evidence>
<feature type="domain" description="Extradiol ring-cleavage dioxygenase class III enzyme subunit B" evidence="6">
    <location>
        <begin position="34"/>
        <end position="261"/>
    </location>
</feature>
<dbReference type="EC" id="1.13.11.29" evidence="7"/>
<dbReference type="AlphaFoldDB" id="A0A4Q8LLI9"/>
<gene>
    <name evidence="7" type="primary">ygiD</name>
    <name evidence="7" type="ORF">EA661_07550</name>
</gene>
<protein>
    <submittedName>
        <fullName evidence="7">4,5-DOPA dioxygenase extradiol</fullName>
        <ecNumber evidence="7">1.13.11.29</ecNumber>
    </submittedName>
</protein>
<keyword evidence="7" id="KW-0223">Dioxygenase</keyword>
<evidence type="ECO:0000256" key="2">
    <source>
        <dbReference type="ARBA" id="ARBA00007581"/>
    </source>
</evidence>
<keyword evidence="5 7" id="KW-0560">Oxidoreductase</keyword>
<dbReference type="PANTHER" id="PTHR30096">
    <property type="entry name" value="4,5-DOPA DIOXYGENASE EXTRADIOL-LIKE PROTEIN"/>
    <property type="match status" value="1"/>
</dbReference>
<proteinExistence type="inferred from homology"/>
<dbReference type="InterPro" id="IPR004183">
    <property type="entry name" value="Xdiol_dOase_suB"/>
</dbReference>
<dbReference type="GO" id="GO:0008198">
    <property type="term" value="F:ferrous iron binding"/>
    <property type="evidence" value="ECO:0007669"/>
    <property type="project" value="InterPro"/>
</dbReference>
<keyword evidence="3" id="KW-0479">Metal-binding</keyword>
<evidence type="ECO:0000259" key="6">
    <source>
        <dbReference type="Pfam" id="PF02900"/>
    </source>
</evidence>
<evidence type="ECO:0000256" key="1">
    <source>
        <dbReference type="ARBA" id="ARBA00001947"/>
    </source>
</evidence>
<dbReference type="CDD" id="cd07363">
    <property type="entry name" value="45_DOPA_Dioxygenase"/>
    <property type="match status" value="1"/>
</dbReference>
<dbReference type="EMBL" id="SHMB01000002">
    <property type="protein sequence ID" value="TAA31414.1"/>
    <property type="molecule type" value="Genomic_DNA"/>
</dbReference>
<dbReference type="SUPFAM" id="SSF53213">
    <property type="entry name" value="LigB-like"/>
    <property type="match status" value="1"/>
</dbReference>
<dbReference type="RefSeq" id="WP_130517298.1">
    <property type="nucleotide sequence ID" value="NZ_SHMA01000003.1"/>
</dbReference>